<keyword evidence="4" id="KW-0676">Redox-active center</keyword>
<dbReference type="GO" id="GO:0017004">
    <property type="term" value="P:cytochrome complex assembly"/>
    <property type="evidence" value="ECO:0007669"/>
    <property type="project" value="UniProtKB-KW"/>
</dbReference>
<dbReference type="RefSeq" id="WP_072785251.1">
    <property type="nucleotide sequence ID" value="NZ_CP045292.1"/>
</dbReference>
<dbReference type="OrthoDB" id="1098640at2"/>
<dbReference type="Gene3D" id="3.40.30.10">
    <property type="entry name" value="Glutaredoxin"/>
    <property type="match status" value="1"/>
</dbReference>
<keyword evidence="3" id="KW-1015">Disulfide bond</keyword>
<dbReference type="Proteomes" id="UP000184232">
    <property type="component" value="Unassembled WGS sequence"/>
</dbReference>
<accession>A0A1M6KWM9</accession>
<dbReference type="Pfam" id="PF13905">
    <property type="entry name" value="Thioredoxin_8"/>
    <property type="match status" value="1"/>
</dbReference>
<dbReference type="AlphaFoldDB" id="A0A1M6KWM9"/>
<evidence type="ECO:0000256" key="4">
    <source>
        <dbReference type="ARBA" id="ARBA00023284"/>
    </source>
</evidence>
<dbReference type="PROSITE" id="PS51352">
    <property type="entry name" value="THIOREDOXIN_2"/>
    <property type="match status" value="1"/>
</dbReference>
<feature type="domain" description="Thioredoxin" evidence="5">
    <location>
        <begin position="16"/>
        <end position="166"/>
    </location>
</feature>
<sequence length="166" mass="19100">MKKILIILVTVFTLVSCEAQSKKEFTKEALESVMTSKQNETITFSEIINQYKGKTVFIDVWASWCPDCVKGMPKVKAVQEKYPDIVYLFISMDKNYDAWIKGIAKYDVVGEHYLTSDGMKGVFGKSIDLDWIPRYMIVYKEGNIALYKAIEADDIKIEETLKKLEK</sequence>
<dbReference type="PANTHER" id="PTHR42852">
    <property type="entry name" value="THIOL:DISULFIDE INTERCHANGE PROTEIN DSBE"/>
    <property type="match status" value="1"/>
</dbReference>
<protein>
    <submittedName>
        <fullName evidence="6">Thioredoxin-like</fullName>
    </submittedName>
</protein>
<dbReference type="CDD" id="cd02966">
    <property type="entry name" value="TlpA_like_family"/>
    <property type="match status" value="1"/>
</dbReference>
<dbReference type="PROSITE" id="PS51257">
    <property type="entry name" value="PROKAR_LIPOPROTEIN"/>
    <property type="match status" value="1"/>
</dbReference>
<dbReference type="InterPro" id="IPR013766">
    <property type="entry name" value="Thioredoxin_domain"/>
</dbReference>
<gene>
    <name evidence="6" type="ORF">SAMN05444337_2315</name>
</gene>
<keyword evidence="2" id="KW-0201">Cytochrome c-type biogenesis</keyword>
<organism evidence="6 7">
    <name type="scientific">Flavobacterium haoranii</name>
    <dbReference type="NCBI Taxonomy" id="683124"/>
    <lineage>
        <taxon>Bacteria</taxon>
        <taxon>Pseudomonadati</taxon>
        <taxon>Bacteroidota</taxon>
        <taxon>Flavobacteriia</taxon>
        <taxon>Flavobacteriales</taxon>
        <taxon>Flavobacteriaceae</taxon>
        <taxon>Flavobacterium</taxon>
    </lineage>
</organism>
<evidence type="ECO:0000256" key="3">
    <source>
        <dbReference type="ARBA" id="ARBA00023157"/>
    </source>
</evidence>
<dbReference type="STRING" id="683124.SAMN05444337_2315"/>
<dbReference type="PANTHER" id="PTHR42852:SF6">
    <property type="entry name" value="THIOL:DISULFIDE INTERCHANGE PROTEIN DSBE"/>
    <property type="match status" value="1"/>
</dbReference>
<name>A0A1M6KWM9_9FLAO</name>
<dbReference type="InterPro" id="IPR012336">
    <property type="entry name" value="Thioredoxin-like_fold"/>
</dbReference>
<evidence type="ECO:0000259" key="5">
    <source>
        <dbReference type="PROSITE" id="PS51352"/>
    </source>
</evidence>
<evidence type="ECO:0000256" key="1">
    <source>
        <dbReference type="ARBA" id="ARBA00004196"/>
    </source>
</evidence>
<dbReference type="InterPro" id="IPR036249">
    <property type="entry name" value="Thioredoxin-like_sf"/>
</dbReference>
<dbReference type="EMBL" id="FQZH01000005">
    <property type="protein sequence ID" value="SHJ63289.1"/>
    <property type="molecule type" value="Genomic_DNA"/>
</dbReference>
<dbReference type="GO" id="GO:0030313">
    <property type="term" value="C:cell envelope"/>
    <property type="evidence" value="ECO:0007669"/>
    <property type="project" value="UniProtKB-SubCell"/>
</dbReference>
<evidence type="ECO:0000313" key="6">
    <source>
        <dbReference type="EMBL" id="SHJ63289.1"/>
    </source>
</evidence>
<proteinExistence type="predicted"/>
<evidence type="ECO:0000256" key="2">
    <source>
        <dbReference type="ARBA" id="ARBA00022748"/>
    </source>
</evidence>
<evidence type="ECO:0000313" key="7">
    <source>
        <dbReference type="Proteomes" id="UP000184232"/>
    </source>
</evidence>
<reference evidence="6 7" key="1">
    <citation type="submission" date="2016-11" db="EMBL/GenBank/DDBJ databases">
        <authorList>
            <person name="Jaros S."/>
            <person name="Januszkiewicz K."/>
            <person name="Wedrychowicz H."/>
        </authorList>
    </citation>
    <scope>NUCLEOTIDE SEQUENCE [LARGE SCALE GENOMIC DNA]</scope>
    <source>
        <strain evidence="6 7">DSM 22807</strain>
    </source>
</reference>
<keyword evidence="7" id="KW-1185">Reference proteome</keyword>
<dbReference type="InterPro" id="IPR050553">
    <property type="entry name" value="Thioredoxin_ResA/DsbE_sf"/>
</dbReference>
<dbReference type="SUPFAM" id="SSF52833">
    <property type="entry name" value="Thioredoxin-like"/>
    <property type="match status" value="1"/>
</dbReference>
<comment type="subcellular location">
    <subcellularLocation>
        <location evidence="1">Cell envelope</location>
    </subcellularLocation>
</comment>